<dbReference type="Proteomes" id="UP000610846">
    <property type="component" value="Unassembled WGS sequence"/>
</dbReference>
<keyword evidence="2" id="KW-0812">Transmembrane</keyword>
<protein>
    <submittedName>
        <fullName evidence="3">Uncharacterized protein</fullName>
    </submittedName>
</protein>
<keyword evidence="2" id="KW-1133">Transmembrane helix</keyword>
<evidence type="ECO:0000256" key="1">
    <source>
        <dbReference type="SAM" id="MobiDB-lite"/>
    </source>
</evidence>
<dbReference type="EMBL" id="JACYHB010000006">
    <property type="protein sequence ID" value="MBD8079149.1"/>
    <property type="molecule type" value="Genomic_DNA"/>
</dbReference>
<evidence type="ECO:0000256" key="2">
    <source>
        <dbReference type="SAM" id="Phobius"/>
    </source>
</evidence>
<evidence type="ECO:0000313" key="3">
    <source>
        <dbReference type="EMBL" id="MBD8079149.1"/>
    </source>
</evidence>
<keyword evidence="4" id="KW-1185">Reference proteome</keyword>
<dbReference type="RefSeq" id="WP_191828745.1">
    <property type="nucleotide sequence ID" value="NZ_JACYHB010000006.1"/>
</dbReference>
<evidence type="ECO:0000313" key="4">
    <source>
        <dbReference type="Proteomes" id="UP000610846"/>
    </source>
</evidence>
<sequence>MSWDWVPARPGEDPRDGPSPALRRVVTVLVVLVTAVFVVYYATIGLGQGEDRCVAERPQGVSAGQVEARWRWWPPGTACVYPTGDVTRA</sequence>
<proteinExistence type="predicted"/>
<feature type="region of interest" description="Disordered" evidence="1">
    <location>
        <begin position="1"/>
        <end position="20"/>
    </location>
</feature>
<accession>A0A927IZV6</accession>
<feature type="transmembrane region" description="Helical" evidence="2">
    <location>
        <begin position="20"/>
        <end position="42"/>
    </location>
</feature>
<keyword evidence="2" id="KW-0472">Membrane</keyword>
<organism evidence="3 4">
    <name type="scientific">Cellulosimicrobium arenosum</name>
    <dbReference type="NCBI Taxonomy" id="2708133"/>
    <lineage>
        <taxon>Bacteria</taxon>
        <taxon>Bacillati</taxon>
        <taxon>Actinomycetota</taxon>
        <taxon>Actinomycetes</taxon>
        <taxon>Micrococcales</taxon>
        <taxon>Promicromonosporaceae</taxon>
        <taxon>Cellulosimicrobium</taxon>
    </lineage>
</organism>
<gene>
    <name evidence="3" type="ORF">IF651_08810</name>
</gene>
<dbReference type="AlphaFoldDB" id="A0A927IZV6"/>
<comment type="caution">
    <text evidence="3">The sequence shown here is derived from an EMBL/GenBank/DDBJ whole genome shotgun (WGS) entry which is preliminary data.</text>
</comment>
<name>A0A927IZV6_9MICO</name>
<reference evidence="3" key="1">
    <citation type="journal article" date="2018" name="Curr. Microbiol.">
        <title>Cellulosimicrobium arenosum sp. nov., Isolated from Marine Sediment Sand.</title>
        <authorList>
            <person name="Oh M."/>
            <person name="Kim J.H."/>
            <person name="Yoon J.H."/>
            <person name="Schumann P."/>
            <person name="Kim W."/>
        </authorList>
    </citation>
    <scope>NUCLEOTIDE SEQUENCE</scope>
    <source>
        <strain evidence="3">KCTC 49039</strain>
    </source>
</reference>
<reference evidence="3" key="2">
    <citation type="submission" date="2020-09" db="EMBL/GenBank/DDBJ databases">
        <authorList>
            <person name="Yu Y."/>
        </authorList>
    </citation>
    <scope>NUCLEOTIDE SEQUENCE</scope>
    <source>
        <strain evidence="3">KCTC 49039</strain>
    </source>
</reference>